<dbReference type="GO" id="GO:0005829">
    <property type="term" value="C:cytosol"/>
    <property type="evidence" value="ECO:0007669"/>
    <property type="project" value="GOC"/>
</dbReference>
<feature type="domain" description="T-SNARE coiled-coil homology" evidence="12">
    <location>
        <begin position="141"/>
        <end position="208"/>
    </location>
</feature>
<dbReference type="SUPFAM" id="SSF58038">
    <property type="entry name" value="SNARE fusion complex"/>
    <property type="match status" value="1"/>
</dbReference>
<dbReference type="OrthoDB" id="430637at2759"/>
<dbReference type="GO" id="GO:0012507">
    <property type="term" value="C:ER to Golgi transport vesicle membrane"/>
    <property type="evidence" value="ECO:0007669"/>
    <property type="project" value="TreeGrafter"/>
</dbReference>
<protein>
    <recommendedName>
        <fullName evidence="12">t-SNARE coiled-coil homology domain-containing protein</fullName>
    </recommendedName>
</protein>
<evidence type="ECO:0000256" key="6">
    <source>
        <dbReference type="ARBA" id="ARBA00022989"/>
    </source>
</evidence>
<sequence>MAASELFQSYESDYTQLASTIRQKLDKDAKEQRGEQRKATLRRVEMEVEEADEIIDQMDIEARQTTDKNVKQRLQVKLRSYKNDLERWRNEAKKLASTADREALLAGSSQHRAISPSNESDASDQGASQAGLSQAQAQRARLLNGTDKLTDGQRRLDESHRIALETESLGTNILGNLRTQREQIENTRDTLYTADNSIDKASNTLKKMVRTMYQQRFVTIAIIIVLVFLIAIVLYSKFS</sequence>
<dbReference type="RefSeq" id="XP_014567526.1">
    <property type="nucleotide sequence ID" value="XM_014712040.1"/>
</dbReference>
<dbReference type="Pfam" id="PF05008">
    <property type="entry name" value="V-SNARE"/>
    <property type="match status" value="1"/>
</dbReference>
<evidence type="ECO:0000256" key="10">
    <source>
        <dbReference type="SAM" id="MobiDB-lite"/>
    </source>
</evidence>
<evidence type="ECO:0000313" key="14">
    <source>
        <dbReference type="Proteomes" id="UP000009131"/>
    </source>
</evidence>
<evidence type="ECO:0000256" key="2">
    <source>
        <dbReference type="ARBA" id="ARBA00006108"/>
    </source>
</evidence>
<feature type="coiled-coil region" evidence="9">
    <location>
        <begin position="41"/>
        <end position="98"/>
    </location>
</feature>
<evidence type="ECO:0000256" key="7">
    <source>
        <dbReference type="ARBA" id="ARBA00023054"/>
    </source>
</evidence>
<dbReference type="PANTHER" id="PTHR21230:SF26">
    <property type="entry name" value="VESICLE TRANSPORT THROUGH INTERACTION WITH T-SNARES HOMOLOG 1A"/>
    <property type="match status" value="1"/>
</dbReference>
<accession>G7E758</accession>
<dbReference type="SUPFAM" id="SSF47661">
    <property type="entry name" value="t-snare proteins"/>
    <property type="match status" value="1"/>
</dbReference>
<dbReference type="InterPro" id="IPR000727">
    <property type="entry name" value="T_SNARE_dom"/>
</dbReference>
<dbReference type="GO" id="GO:0006891">
    <property type="term" value="P:intra-Golgi vesicle-mediated transport"/>
    <property type="evidence" value="ECO:0007669"/>
    <property type="project" value="TreeGrafter"/>
</dbReference>
<keyword evidence="5" id="KW-0653">Protein transport</keyword>
<dbReference type="GO" id="GO:0005794">
    <property type="term" value="C:Golgi apparatus"/>
    <property type="evidence" value="ECO:0007669"/>
    <property type="project" value="TreeGrafter"/>
</dbReference>
<organism evidence="13 14">
    <name type="scientific">Mixia osmundae (strain CBS 9802 / IAM 14324 / JCM 22182 / KY 12970)</name>
    <dbReference type="NCBI Taxonomy" id="764103"/>
    <lineage>
        <taxon>Eukaryota</taxon>
        <taxon>Fungi</taxon>
        <taxon>Dikarya</taxon>
        <taxon>Basidiomycota</taxon>
        <taxon>Pucciniomycotina</taxon>
        <taxon>Mixiomycetes</taxon>
        <taxon>Mixiales</taxon>
        <taxon>Mixiaceae</taxon>
        <taxon>Mixia</taxon>
    </lineage>
</organism>
<dbReference type="SMART" id="SM00397">
    <property type="entry name" value="t_SNARE"/>
    <property type="match status" value="1"/>
</dbReference>
<evidence type="ECO:0000256" key="3">
    <source>
        <dbReference type="ARBA" id="ARBA00022448"/>
    </source>
</evidence>
<comment type="similarity">
    <text evidence="2">Belongs to the VTI1 family.</text>
</comment>
<dbReference type="Pfam" id="PF12352">
    <property type="entry name" value="V-SNARE_C"/>
    <property type="match status" value="1"/>
</dbReference>
<gene>
    <name evidence="13" type="primary">Mo05356</name>
    <name evidence="13" type="ORF">E5Q_05356</name>
</gene>
<dbReference type="HOGENOM" id="CLU_075474_0_1_1"/>
<reference evidence="13 14" key="2">
    <citation type="journal article" date="2012" name="Open Biol.">
        <title>Characteristics of nucleosomes and linker DNA regions on the genome of the basidiomycete Mixia osmundae revealed by mono- and dinucleosome mapping.</title>
        <authorList>
            <person name="Nishida H."/>
            <person name="Kondo S."/>
            <person name="Matsumoto T."/>
            <person name="Suzuki Y."/>
            <person name="Yoshikawa H."/>
            <person name="Taylor T.D."/>
            <person name="Sugiyama J."/>
        </authorList>
    </citation>
    <scope>NUCLEOTIDE SEQUENCE [LARGE SCALE GENOMIC DNA]</scope>
    <source>
        <strain evidence="14">CBS 9802 / IAM 14324 / JCM 22182 / KY 12970</strain>
    </source>
</reference>
<dbReference type="PANTHER" id="PTHR21230">
    <property type="entry name" value="VESICLE TRANSPORT V-SNARE PROTEIN VTI1-RELATED"/>
    <property type="match status" value="1"/>
</dbReference>
<keyword evidence="7 9" id="KW-0175">Coiled coil</keyword>
<keyword evidence="6 11" id="KW-1133">Transmembrane helix</keyword>
<comment type="caution">
    <text evidence="13">The sequence shown here is derived from an EMBL/GenBank/DDBJ whole genome shotgun (WGS) entry which is preliminary data.</text>
</comment>
<evidence type="ECO:0000256" key="8">
    <source>
        <dbReference type="ARBA" id="ARBA00023136"/>
    </source>
</evidence>
<evidence type="ECO:0000256" key="5">
    <source>
        <dbReference type="ARBA" id="ARBA00022927"/>
    </source>
</evidence>
<dbReference type="Gene3D" id="1.20.5.110">
    <property type="match status" value="1"/>
</dbReference>
<dbReference type="InterPro" id="IPR038407">
    <property type="entry name" value="v-SNARE_N_sf"/>
</dbReference>
<evidence type="ECO:0000313" key="13">
    <source>
        <dbReference type="EMBL" id="GAA98668.1"/>
    </source>
</evidence>
<feature type="transmembrane region" description="Helical" evidence="11">
    <location>
        <begin position="217"/>
        <end position="236"/>
    </location>
</feature>
<dbReference type="eggNOG" id="KOG1666">
    <property type="taxonomic scope" value="Eukaryota"/>
</dbReference>
<reference evidence="13 14" key="1">
    <citation type="journal article" date="2011" name="J. Gen. Appl. Microbiol.">
        <title>Draft genome sequencing of the enigmatic basidiomycete Mixia osmundae.</title>
        <authorList>
            <person name="Nishida H."/>
            <person name="Nagatsuka Y."/>
            <person name="Sugiyama J."/>
        </authorList>
    </citation>
    <scope>NUCLEOTIDE SEQUENCE [LARGE SCALE GENOMIC DNA]</scope>
    <source>
        <strain evidence="14">CBS 9802 / IAM 14324 / JCM 22182 / KY 12970</strain>
    </source>
</reference>
<comment type="subcellular location">
    <subcellularLocation>
        <location evidence="1">Membrane</location>
        <topology evidence="1">Single-pass type IV membrane protein</topology>
    </subcellularLocation>
</comment>
<evidence type="ECO:0000256" key="9">
    <source>
        <dbReference type="SAM" id="Coils"/>
    </source>
</evidence>
<dbReference type="GO" id="GO:0006886">
    <property type="term" value="P:intracellular protein transport"/>
    <property type="evidence" value="ECO:0007669"/>
    <property type="project" value="InterPro"/>
</dbReference>
<evidence type="ECO:0000256" key="1">
    <source>
        <dbReference type="ARBA" id="ARBA00004211"/>
    </source>
</evidence>
<dbReference type="GO" id="GO:0048280">
    <property type="term" value="P:vesicle fusion with Golgi apparatus"/>
    <property type="evidence" value="ECO:0007669"/>
    <property type="project" value="TreeGrafter"/>
</dbReference>
<dbReference type="CDD" id="cd15862">
    <property type="entry name" value="SNARE_Vti1"/>
    <property type="match status" value="1"/>
</dbReference>
<dbReference type="GO" id="GO:0005484">
    <property type="term" value="F:SNAP receptor activity"/>
    <property type="evidence" value="ECO:0007669"/>
    <property type="project" value="TreeGrafter"/>
</dbReference>
<dbReference type="STRING" id="764103.G7E758"/>
<dbReference type="GO" id="GO:0005789">
    <property type="term" value="C:endoplasmic reticulum membrane"/>
    <property type="evidence" value="ECO:0007669"/>
    <property type="project" value="TreeGrafter"/>
</dbReference>
<dbReference type="InterPro" id="IPR007705">
    <property type="entry name" value="Vesicle_trsprt_v-SNARE_N"/>
</dbReference>
<feature type="compositionally biased region" description="Low complexity" evidence="10">
    <location>
        <begin position="125"/>
        <end position="137"/>
    </location>
</feature>
<dbReference type="GO" id="GO:0042147">
    <property type="term" value="P:retrograde transport, endosome to Golgi"/>
    <property type="evidence" value="ECO:0007669"/>
    <property type="project" value="TreeGrafter"/>
</dbReference>
<dbReference type="FunCoup" id="G7E758">
    <property type="interactions" value="414"/>
</dbReference>
<feature type="compositionally biased region" description="Polar residues" evidence="10">
    <location>
        <begin position="107"/>
        <end position="120"/>
    </location>
</feature>
<keyword evidence="8 11" id="KW-0472">Membrane</keyword>
<evidence type="ECO:0000256" key="4">
    <source>
        <dbReference type="ARBA" id="ARBA00022692"/>
    </source>
</evidence>
<evidence type="ECO:0000256" key="11">
    <source>
        <dbReference type="SAM" id="Phobius"/>
    </source>
</evidence>
<name>G7E758_MIXOS</name>
<evidence type="ECO:0000259" key="12">
    <source>
        <dbReference type="SMART" id="SM00397"/>
    </source>
</evidence>
<proteinExistence type="inferred from homology"/>
<dbReference type="GO" id="GO:0016236">
    <property type="term" value="P:macroautophagy"/>
    <property type="evidence" value="ECO:0007669"/>
    <property type="project" value="TreeGrafter"/>
</dbReference>
<dbReference type="EMBL" id="BABT02000153">
    <property type="protein sequence ID" value="GAA98668.1"/>
    <property type="molecule type" value="Genomic_DNA"/>
</dbReference>
<dbReference type="Proteomes" id="UP000009131">
    <property type="component" value="Unassembled WGS sequence"/>
</dbReference>
<feature type="region of interest" description="Disordered" evidence="10">
    <location>
        <begin position="99"/>
        <end position="137"/>
    </location>
</feature>
<keyword evidence="4 11" id="KW-0812">Transmembrane</keyword>
<dbReference type="GO" id="GO:0031902">
    <property type="term" value="C:late endosome membrane"/>
    <property type="evidence" value="ECO:0007669"/>
    <property type="project" value="TreeGrafter"/>
</dbReference>
<dbReference type="OMA" id="YRRVMTN"/>
<keyword evidence="3" id="KW-0813">Transport</keyword>
<keyword evidence="14" id="KW-1185">Reference proteome</keyword>
<dbReference type="GO" id="GO:0006896">
    <property type="term" value="P:Golgi to vacuole transport"/>
    <property type="evidence" value="ECO:0007669"/>
    <property type="project" value="TreeGrafter"/>
</dbReference>
<dbReference type="InterPro" id="IPR010989">
    <property type="entry name" value="SNARE"/>
</dbReference>
<dbReference type="AlphaFoldDB" id="G7E758"/>
<dbReference type="GO" id="GO:0031201">
    <property type="term" value="C:SNARE complex"/>
    <property type="evidence" value="ECO:0007669"/>
    <property type="project" value="TreeGrafter"/>
</dbReference>
<dbReference type="GO" id="GO:0000149">
    <property type="term" value="F:SNARE binding"/>
    <property type="evidence" value="ECO:0007669"/>
    <property type="project" value="TreeGrafter"/>
</dbReference>
<dbReference type="FunFam" id="1.20.5.110:FF:000002">
    <property type="entry name" value="Vesicle transport through interaction with t-SNAREsB"/>
    <property type="match status" value="1"/>
</dbReference>
<dbReference type="Gene3D" id="1.20.58.400">
    <property type="entry name" value="t-snare proteins"/>
    <property type="match status" value="1"/>
</dbReference>
<dbReference type="InParanoid" id="G7E758"/>